<evidence type="ECO:0000313" key="3">
    <source>
        <dbReference type="Proteomes" id="UP000676885"/>
    </source>
</evidence>
<evidence type="ECO:0000259" key="1">
    <source>
        <dbReference type="Pfam" id="PF13271"/>
    </source>
</evidence>
<dbReference type="EMBL" id="CP076022">
    <property type="protein sequence ID" value="QWC11524.1"/>
    <property type="molecule type" value="Genomic_DNA"/>
</dbReference>
<feature type="domain" description="DUF4062" evidence="1">
    <location>
        <begin position="6"/>
        <end position="90"/>
    </location>
</feature>
<dbReference type="Proteomes" id="UP000676885">
    <property type="component" value="Chromosome"/>
</dbReference>
<gene>
    <name evidence="2" type="ORF">KKR91_08305</name>
</gene>
<dbReference type="RefSeq" id="WP_210228578.1">
    <property type="nucleotide sequence ID" value="NZ_CP076022.1"/>
</dbReference>
<evidence type="ECO:0000313" key="2">
    <source>
        <dbReference type="EMBL" id="QWC11524.1"/>
    </source>
</evidence>
<proteinExistence type="predicted"/>
<sequence length="328" mass="36163">MAVPTVFISSTFYDLKYAREALKRFVTDLGYSPVLSEEGTVFYDPKVSAAESCLRQVVNADILVLLIGGRFGHEVPNTGESVTNGEFQAAVEKQIPVFALVEQGTYNDYQLYRVNADKPAVIEQMLFPNADSPKIFEFIESVQGRAANNALVAFSSAADIERYLRNQWASMMHGYLTKDATEAEVVDTLEVLKEVNERVEVIAEQILRTVGTSEDRLYVKLLQDMLQSSVVADLRFMGGKPTPGVILKTSTLEECALGLGISFGVKDQWDEGEDAISANGEVSPTRLARLEKQYANLTRRLSDTLSSYGVAIKDLLDYESKIAGDVTA</sequence>
<organism evidence="2 3">
    <name type="scientific">Arthrobacter jiangjiafuii</name>
    <dbReference type="NCBI Taxonomy" id="2817475"/>
    <lineage>
        <taxon>Bacteria</taxon>
        <taxon>Bacillati</taxon>
        <taxon>Actinomycetota</taxon>
        <taxon>Actinomycetes</taxon>
        <taxon>Micrococcales</taxon>
        <taxon>Micrococcaceae</taxon>
        <taxon>Arthrobacter</taxon>
    </lineage>
</organism>
<protein>
    <submittedName>
        <fullName evidence="2">DUF4062 domain-containing protein</fullName>
    </submittedName>
</protein>
<dbReference type="AlphaFoldDB" id="A0A975R2G8"/>
<keyword evidence="3" id="KW-1185">Reference proteome</keyword>
<accession>A0A975R2G8</accession>
<dbReference type="Pfam" id="PF13271">
    <property type="entry name" value="DUF4062"/>
    <property type="match status" value="1"/>
</dbReference>
<dbReference type="InterPro" id="IPR025139">
    <property type="entry name" value="DUF4062"/>
</dbReference>
<reference evidence="2 3" key="1">
    <citation type="submission" date="2021-05" db="EMBL/GenBank/DDBJ databases">
        <title>Novel species in genus Arthrobacter.</title>
        <authorList>
            <person name="Zhang G."/>
        </authorList>
    </citation>
    <scope>NUCLEOTIDE SEQUENCE [LARGE SCALE GENOMIC DNA]</scope>
    <source>
        <strain evidence="3">zg-ZUI227</strain>
    </source>
</reference>
<dbReference type="KEGG" id="ajg:KKR91_08305"/>
<name>A0A975R2G8_9MICC</name>